<dbReference type="InterPro" id="IPR028389">
    <property type="entry name" value="POT1"/>
</dbReference>
<dbReference type="Pfam" id="PF16686">
    <property type="entry name" value="POT1PC"/>
    <property type="match status" value="1"/>
</dbReference>
<organism evidence="11 12">
    <name type="scientific">Hypsizygus marmoreus</name>
    <name type="common">White beech mushroom</name>
    <name type="synonym">Agaricus marmoreus</name>
    <dbReference type="NCBI Taxonomy" id="39966"/>
    <lineage>
        <taxon>Eukaryota</taxon>
        <taxon>Fungi</taxon>
        <taxon>Dikarya</taxon>
        <taxon>Basidiomycota</taxon>
        <taxon>Agaricomycotina</taxon>
        <taxon>Agaricomycetes</taxon>
        <taxon>Agaricomycetidae</taxon>
        <taxon>Agaricales</taxon>
        <taxon>Tricholomatineae</taxon>
        <taxon>Lyophyllaceae</taxon>
        <taxon>Hypsizygus</taxon>
    </lineage>
</organism>
<keyword evidence="12" id="KW-1185">Reference proteome</keyword>
<keyword evidence="7" id="KW-0238">DNA-binding</keyword>
<keyword evidence="5" id="KW-0158">Chromosome</keyword>
<dbReference type="PANTHER" id="PTHR14513:SF0">
    <property type="entry name" value="PROTECTION OF TELOMERES PROTEIN 1"/>
    <property type="match status" value="1"/>
</dbReference>
<feature type="domain" description="Telomeric single stranded DNA binding POT1/Cdc13" evidence="10">
    <location>
        <begin position="381"/>
        <end position="520"/>
    </location>
</feature>
<accession>A0A369JHQ7</accession>
<evidence type="ECO:0000256" key="1">
    <source>
        <dbReference type="ARBA" id="ARBA00004123"/>
    </source>
</evidence>
<dbReference type="PANTHER" id="PTHR14513">
    <property type="entry name" value="PROTECTION OF TELOMERES 1"/>
    <property type="match status" value="1"/>
</dbReference>
<dbReference type="GO" id="GO:0098505">
    <property type="term" value="F:G-rich strand telomeric DNA binding"/>
    <property type="evidence" value="ECO:0007669"/>
    <property type="project" value="TreeGrafter"/>
</dbReference>
<feature type="region of interest" description="Disordered" evidence="9">
    <location>
        <begin position="1"/>
        <end position="25"/>
    </location>
</feature>
<evidence type="ECO:0000256" key="7">
    <source>
        <dbReference type="ARBA" id="ARBA00023125"/>
    </source>
</evidence>
<reference evidence="11" key="1">
    <citation type="submission" date="2018-04" db="EMBL/GenBank/DDBJ databases">
        <title>Whole genome sequencing of Hypsizygus marmoreus.</title>
        <authorList>
            <person name="Choi I.-G."/>
            <person name="Min B."/>
            <person name="Kim J.-G."/>
            <person name="Kim S."/>
            <person name="Oh Y.-L."/>
            <person name="Kong W.-S."/>
            <person name="Park H."/>
            <person name="Jeong J."/>
            <person name="Song E.-S."/>
        </authorList>
    </citation>
    <scope>NUCLEOTIDE SEQUENCE [LARGE SCALE GENOMIC DNA]</scope>
    <source>
        <strain evidence="11">51987-8</strain>
    </source>
</reference>
<dbReference type="Proteomes" id="UP000076154">
    <property type="component" value="Unassembled WGS sequence"/>
</dbReference>
<evidence type="ECO:0000256" key="2">
    <source>
        <dbReference type="ARBA" id="ARBA00004574"/>
    </source>
</evidence>
<keyword evidence="6" id="KW-0779">Telomere</keyword>
<dbReference type="STRING" id="39966.A0A369JHQ7"/>
<evidence type="ECO:0000256" key="8">
    <source>
        <dbReference type="ARBA" id="ARBA00023242"/>
    </source>
</evidence>
<gene>
    <name evidence="11" type="ORF">Hypma_011802</name>
</gene>
<dbReference type="GO" id="GO:0010521">
    <property type="term" value="F:telomerase inhibitor activity"/>
    <property type="evidence" value="ECO:0007669"/>
    <property type="project" value="TreeGrafter"/>
</dbReference>
<dbReference type="Gene3D" id="2.40.50.140">
    <property type="entry name" value="Nucleic acid-binding proteins"/>
    <property type="match status" value="4"/>
</dbReference>
<dbReference type="InterPro" id="IPR032042">
    <property type="entry name" value="POT1PC"/>
</dbReference>
<dbReference type="AlphaFoldDB" id="A0A369JHQ7"/>
<feature type="compositionally biased region" description="Basic and acidic residues" evidence="9">
    <location>
        <begin position="243"/>
        <end position="255"/>
    </location>
</feature>
<dbReference type="Pfam" id="PF02765">
    <property type="entry name" value="POT1"/>
    <property type="match status" value="1"/>
</dbReference>
<comment type="caution">
    <text evidence="11">The sequence shown here is derived from an EMBL/GenBank/DDBJ whole genome shotgun (WGS) entry which is preliminary data.</text>
</comment>
<comment type="similarity">
    <text evidence="3">Belongs to the telombin family.</text>
</comment>
<dbReference type="EMBL" id="LUEZ02000055">
    <property type="protein sequence ID" value="RDB21408.1"/>
    <property type="molecule type" value="Genomic_DNA"/>
</dbReference>
<comment type="subcellular location">
    <subcellularLocation>
        <location evidence="2">Chromosome</location>
        <location evidence="2">Telomere</location>
    </subcellularLocation>
    <subcellularLocation>
        <location evidence="1">Nucleus</location>
    </subcellularLocation>
</comment>
<dbReference type="GO" id="GO:0032210">
    <property type="term" value="P:regulation of telomere maintenance via telomerase"/>
    <property type="evidence" value="ECO:0007669"/>
    <property type="project" value="TreeGrafter"/>
</dbReference>
<evidence type="ECO:0000256" key="6">
    <source>
        <dbReference type="ARBA" id="ARBA00022895"/>
    </source>
</evidence>
<feature type="compositionally biased region" description="Polar residues" evidence="9">
    <location>
        <begin position="211"/>
        <end position="226"/>
    </location>
</feature>
<feature type="compositionally biased region" description="Polar residues" evidence="9">
    <location>
        <begin position="323"/>
        <end position="340"/>
    </location>
</feature>
<dbReference type="GO" id="GO:0016233">
    <property type="term" value="P:telomere capping"/>
    <property type="evidence" value="ECO:0007669"/>
    <property type="project" value="TreeGrafter"/>
</dbReference>
<keyword evidence="8" id="KW-0539">Nucleus</keyword>
<dbReference type="SUPFAM" id="SSF50249">
    <property type="entry name" value="Nucleic acid-binding proteins"/>
    <property type="match status" value="3"/>
</dbReference>
<sequence>MKRAAPDVEFSSKRSKTDPDSVFDDPNLQRDVKDIIECTTEATGYIACRSYMAWKPMNKKHRAILEMTTDSSQIDRFEVEFVGACADFFSEIEVKALDEFLLALNGSKIERLSESSRVASLPIKLRFTDGVIMKFLKRRGGHVGRDGGCIVNTWKLKEAAKKAEDDWFLTPRPVANVYNDKEIQATASTAPEIPRAPPQISSPPTHADPTLANSISAIPAKNSSSYFPPPPPILKSATPEPELPDHIPKAKHDVTEVPTISSRLDSISAQRDHHAAVPKQLSKKEKKRIAKEERKRQGNKNGDPNPSVPADTLRQKESPTRAIESTTVTPHANSTSMPLHDTITPSDNTETLPEKRQLAPAVAQQGPLNLRAGVFADSDNYQALNKLASGAISHIVGIVVSVSTPSITRHGDWMCNVKLVDPSNTELDNLSGREGFQINIFVKEYRERLPQPSMGEVLILRNVKITEYHGCVMGVGYHGKLQWAIFSSASGKVRHGDLGNMPESEGLADGYGYNFSSLFRPGEEVIRYCLKISDWWSEVLKQREEVGQVHQVAGQAVSCYASYERPRRVHRLISEANPDLPPSGFFDCTVEVLHGYNNDNGVYSLYVTDYTRNTAVTPIQAEWCPVQLADLVLKFEVWDGAVDLAQAMLAGECYSIKNARMRLSMGGYLEGKIAEPKIERMEEWDAGVNPYYQALLARKAAWKEANGDETANVFEYRTIGEAAEGEHFNCVVEVLHSIYDGNGTSCLYVTDYTSRKELLSLTESGSWSAGHEGQILKISLWDSQVEKAKFVVAGSFYTIKKLRLKTSTTGRHFQGRLGGMESLVLLRRTDNNDDEMLQALKKRKDEWKATFAVQTKAETPDRPVVRRRHGKTISEVKASEKCPNKFRIFAAVADFRPRDLRDAVIIHCTNCEQDLPSTQKACFKCDDTDHEYVRYMYQMYFLLQDDDDQIYVSVNDECPIFEGLKRADIRDDANAYAALSKRLDPMLGNLTAVHTSSSPVWSLIIDSWEVDGKRAYCLAGCEDLTG</sequence>
<dbReference type="InterPro" id="IPR011564">
    <property type="entry name" value="Telomer_end-bd_POT1/Cdc13"/>
</dbReference>
<evidence type="ECO:0000256" key="3">
    <source>
        <dbReference type="ARBA" id="ARBA00008442"/>
    </source>
</evidence>
<evidence type="ECO:0000256" key="5">
    <source>
        <dbReference type="ARBA" id="ARBA00022454"/>
    </source>
</evidence>
<dbReference type="GO" id="GO:0000783">
    <property type="term" value="C:nuclear telomere cap complex"/>
    <property type="evidence" value="ECO:0007669"/>
    <property type="project" value="TreeGrafter"/>
</dbReference>
<feature type="compositionally biased region" description="Polar residues" evidence="9">
    <location>
        <begin position="258"/>
        <end position="269"/>
    </location>
</feature>
<name>A0A369JHQ7_HYPMA</name>
<dbReference type="OrthoDB" id="2186770at2759"/>
<evidence type="ECO:0000259" key="10">
    <source>
        <dbReference type="SMART" id="SM00976"/>
    </source>
</evidence>
<protein>
    <recommendedName>
        <fullName evidence="4">Protection of telomeres protein 1</fullName>
    </recommendedName>
</protein>
<dbReference type="InterPro" id="IPR012340">
    <property type="entry name" value="NA-bd_OB-fold"/>
</dbReference>
<dbReference type="InParanoid" id="A0A369JHQ7"/>
<proteinExistence type="inferred from homology"/>
<evidence type="ECO:0000256" key="4">
    <source>
        <dbReference type="ARBA" id="ARBA00015253"/>
    </source>
</evidence>
<feature type="compositionally biased region" description="Basic and acidic residues" evidence="9">
    <location>
        <begin position="1"/>
        <end position="19"/>
    </location>
</feature>
<feature type="region of interest" description="Disordered" evidence="9">
    <location>
        <begin position="186"/>
        <end position="340"/>
    </location>
</feature>
<dbReference type="SMART" id="SM00976">
    <property type="entry name" value="Telo_bind"/>
    <property type="match status" value="1"/>
</dbReference>
<evidence type="ECO:0000256" key="9">
    <source>
        <dbReference type="SAM" id="MobiDB-lite"/>
    </source>
</evidence>
<evidence type="ECO:0000313" key="11">
    <source>
        <dbReference type="EMBL" id="RDB21408.1"/>
    </source>
</evidence>
<evidence type="ECO:0000313" key="12">
    <source>
        <dbReference type="Proteomes" id="UP000076154"/>
    </source>
</evidence>